<dbReference type="Gene3D" id="3.40.50.2300">
    <property type="match status" value="2"/>
</dbReference>
<dbReference type="InterPro" id="IPR050555">
    <property type="entry name" value="Bact_Solute-Bind_Prot2"/>
</dbReference>
<feature type="signal peptide" evidence="3">
    <location>
        <begin position="1"/>
        <end position="31"/>
    </location>
</feature>
<dbReference type="PANTHER" id="PTHR30036:SF7">
    <property type="entry name" value="ABC TRANSPORTER PERIPLASMIC-BINDING PROTEIN YPHF"/>
    <property type="match status" value="1"/>
</dbReference>
<accession>A0ABP7Z9S7</accession>
<organism evidence="5 6">
    <name type="scientific">Actinomadura keratinilytica</name>
    <dbReference type="NCBI Taxonomy" id="547461"/>
    <lineage>
        <taxon>Bacteria</taxon>
        <taxon>Bacillati</taxon>
        <taxon>Actinomycetota</taxon>
        <taxon>Actinomycetes</taxon>
        <taxon>Streptosporangiales</taxon>
        <taxon>Thermomonosporaceae</taxon>
        <taxon>Actinomadura</taxon>
    </lineage>
</organism>
<sequence>MARTKRAVGTALVAVLALGAAACSATGGKNAQETGKADTPRMKIAMITHEAPGDTFWDIVRKGAQAAAAKDNVQLVYSSDPDAGKQATLVQNAIDSKVDGIAVTLAKPSALTDAVRKAQAAGIPVVAFNSGLDDWQQTGALQYFGSDEHLAGESAGKRLAEEGAKHVLCVPQEQGQVALEARCDGVAKGFSGKTTKLYVTGTNMPSVRSTVAAKLKEDPSIDRVVMLGAPFALTAVQSVRDAGSDAKVATFDMNPELVKAVQNGDVTWAVDQQPYLQGYLAIDALWLYKTNGNVIGGGKTTATGPYFVDKNNVSTVLRFASQGTR</sequence>
<dbReference type="CDD" id="cd06312">
    <property type="entry name" value="PBP1_ABC_sugar_binding-like"/>
    <property type="match status" value="1"/>
</dbReference>
<comment type="subcellular location">
    <subcellularLocation>
        <location evidence="1">Cell envelope</location>
    </subcellularLocation>
</comment>
<evidence type="ECO:0000259" key="4">
    <source>
        <dbReference type="Pfam" id="PF13407"/>
    </source>
</evidence>
<dbReference type="Pfam" id="PF13407">
    <property type="entry name" value="Peripla_BP_4"/>
    <property type="match status" value="1"/>
</dbReference>
<evidence type="ECO:0000313" key="5">
    <source>
        <dbReference type="EMBL" id="GAA4150881.1"/>
    </source>
</evidence>
<gene>
    <name evidence="5" type="ORF">GCM10022416_47670</name>
</gene>
<reference evidence="6" key="1">
    <citation type="journal article" date="2019" name="Int. J. Syst. Evol. Microbiol.">
        <title>The Global Catalogue of Microorganisms (GCM) 10K type strain sequencing project: providing services to taxonomists for standard genome sequencing and annotation.</title>
        <authorList>
            <consortium name="The Broad Institute Genomics Platform"/>
            <consortium name="The Broad Institute Genome Sequencing Center for Infectious Disease"/>
            <person name="Wu L."/>
            <person name="Ma J."/>
        </authorList>
    </citation>
    <scope>NUCLEOTIDE SEQUENCE [LARGE SCALE GENOMIC DNA]</scope>
    <source>
        <strain evidence="6">JCM 17316</strain>
    </source>
</reference>
<evidence type="ECO:0000256" key="3">
    <source>
        <dbReference type="SAM" id="SignalP"/>
    </source>
</evidence>
<protein>
    <submittedName>
        <fullName evidence="5">Sugar ABC transporter substrate-binding protein</fullName>
    </submittedName>
</protein>
<keyword evidence="3" id="KW-0732">Signal</keyword>
<dbReference type="InterPro" id="IPR025997">
    <property type="entry name" value="SBP_2_dom"/>
</dbReference>
<feature type="chain" id="PRO_5045594423" evidence="3">
    <location>
        <begin position="32"/>
        <end position="325"/>
    </location>
</feature>
<evidence type="ECO:0000256" key="2">
    <source>
        <dbReference type="ARBA" id="ARBA00007639"/>
    </source>
</evidence>
<dbReference type="Proteomes" id="UP001500266">
    <property type="component" value="Unassembled WGS sequence"/>
</dbReference>
<comment type="similarity">
    <text evidence="2">Belongs to the bacterial solute-binding protein 2 family.</text>
</comment>
<dbReference type="InterPro" id="IPR028082">
    <property type="entry name" value="Peripla_BP_I"/>
</dbReference>
<comment type="caution">
    <text evidence="5">The sequence shown here is derived from an EMBL/GenBank/DDBJ whole genome shotgun (WGS) entry which is preliminary data.</text>
</comment>
<proteinExistence type="inferred from homology"/>
<keyword evidence="6" id="KW-1185">Reference proteome</keyword>
<dbReference type="EMBL" id="BAABDO010000089">
    <property type="protein sequence ID" value="GAA4150881.1"/>
    <property type="molecule type" value="Genomic_DNA"/>
</dbReference>
<evidence type="ECO:0000256" key="1">
    <source>
        <dbReference type="ARBA" id="ARBA00004196"/>
    </source>
</evidence>
<dbReference type="PANTHER" id="PTHR30036">
    <property type="entry name" value="D-XYLOSE-BINDING PERIPLASMIC PROTEIN"/>
    <property type="match status" value="1"/>
</dbReference>
<name>A0ABP7Z9S7_9ACTN</name>
<dbReference type="SUPFAM" id="SSF53822">
    <property type="entry name" value="Periplasmic binding protein-like I"/>
    <property type="match status" value="1"/>
</dbReference>
<dbReference type="PROSITE" id="PS51257">
    <property type="entry name" value="PROKAR_LIPOPROTEIN"/>
    <property type="match status" value="1"/>
</dbReference>
<dbReference type="RefSeq" id="WP_345023787.1">
    <property type="nucleotide sequence ID" value="NZ_BAABDO010000089.1"/>
</dbReference>
<evidence type="ECO:0000313" key="6">
    <source>
        <dbReference type="Proteomes" id="UP001500266"/>
    </source>
</evidence>
<feature type="domain" description="Periplasmic binding protein" evidence="4">
    <location>
        <begin position="45"/>
        <end position="288"/>
    </location>
</feature>